<evidence type="ECO:0000259" key="1">
    <source>
        <dbReference type="Pfam" id="PF04326"/>
    </source>
</evidence>
<dbReference type="EMBL" id="CP159218">
    <property type="protein sequence ID" value="XCG64179.1"/>
    <property type="molecule type" value="Genomic_DNA"/>
</dbReference>
<dbReference type="SUPFAM" id="SSF46785">
    <property type="entry name" value="Winged helix' DNA-binding domain"/>
    <property type="match status" value="1"/>
</dbReference>
<dbReference type="InterPro" id="IPR038461">
    <property type="entry name" value="Schlafen_AlbA_2_dom_sf"/>
</dbReference>
<sequence length="560" mass="62145">MHNYEAVTPDQLLDLCAHGETLTVEFKRGGYDRLKDSLIVEAVVCLANGEGGLLLLGIEDDGRITGLEPRHRDVTDPDRLAAMILNKTEPNIASVVELVEAGGVEVAVVHVPKASSPAGTTEGRFIRRTLRADGRPECVPYRAHEIVSAGLSALGTDYASVPARGADLHDLDPAEFDRFRRMTSGGKGERALAVLSDQEIMRALRVHDPMSGELTLGAVLLFGTDRAIRRFVPTAETLFQEQRGDEIVTNEQLQAPLFKTAEQIEALLRVRNTEQELIVGMHRIGIPRIPPAVVREVLANALVHRDYTELGCVRVRLTDTYLRVSSPGGFPPGITFDNLLEDTRPRSPIIAEAFKRAGMVDRYGRGIPQMYGQLLRWGRAGPDYSLTNDTSVVVEIPTSDADLEMVRFVIDFEDSASVRLPLDQLRLLHQLKDVGDSDVSGLSSSLRMTEQHTRTSLARLTEMGLVEQRGQGRGRRVHLAAAFYRSAQASEYVRMRDTDPLQQEQMMLAYVDQFGRITRSKAAELCRLSPQQARNVLKRLVDQGQLSLEGMRRGAHYVKR</sequence>
<dbReference type="AlphaFoldDB" id="A0AAU8DTJ6"/>
<dbReference type="InterPro" id="IPR036390">
    <property type="entry name" value="WH_DNA-bd_sf"/>
</dbReference>
<proteinExistence type="predicted"/>
<dbReference type="RefSeq" id="WP_353649792.1">
    <property type="nucleotide sequence ID" value="NZ_CP159218.1"/>
</dbReference>
<dbReference type="InterPro" id="IPR036388">
    <property type="entry name" value="WH-like_DNA-bd_sf"/>
</dbReference>
<accession>A0AAU8DTJ6</accession>
<organism evidence="2">
    <name type="scientific">Nakamurella sp. A5-74</name>
    <dbReference type="NCBI Taxonomy" id="3158264"/>
    <lineage>
        <taxon>Bacteria</taxon>
        <taxon>Bacillati</taxon>
        <taxon>Actinomycetota</taxon>
        <taxon>Actinomycetes</taxon>
        <taxon>Nakamurellales</taxon>
        <taxon>Nakamurellaceae</taxon>
        <taxon>Nakamurella</taxon>
    </lineage>
</organism>
<evidence type="ECO:0000313" key="2">
    <source>
        <dbReference type="EMBL" id="XCG64179.1"/>
    </source>
</evidence>
<name>A0AAU8DTJ6_9ACTN</name>
<dbReference type="Gene3D" id="3.30.565.60">
    <property type="match status" value="1"/>
</dbReference>
<dbReference type="Pfam" id="PF13749">
    <property type="entry name" value="HATPase_c_4"/>
    <property type="match status" value="1"/>
</dbReference>
<dbReference type="InterPro" id="IPR038475">
    <property type="entry name" value="RecG_C_sf"/>
</dbReference>
<dbReference type="PANTHER" id="PTHR30595">
    <property type="entry name" value="GLPR-RELATED TRANSCRIPTIONAL REPRESSOR"/>
    <property type="match status" value="1"/>
</dbReference>
<dbReference type="PANTHER" id="PTHR30595:SF6">
    <property type="entry name" value="SCHLAFEN ALBA-2 DOMAIN-CONTAINING PROTEIN"/>
    <property type="match status" value="1"/>
</dbReference>
<reference evidence="2" key="1">
    <citation type="submission" date="2024-05" db="EMBL/GenBank/DDBJ databases">
        <authorList>
            <person name="Cai S.Y."/>
            <person name="Jin L.M."/>
            <person name="Li H.R."/>
        </authorList>
    </citation>
    <scope>NUCLEOTIDE SEQUENCE</scope>
    <source>
        <strain evidence="2">A5-74</strain>
    </source>
</reference>
<gene>
    <name evidence="2" type="ORF">ABLG96_02190</name>
</gene>
<dbReference type="Pfam" id="PF04326">
    <property type="entry name" value="SLFN_AlbA_2"/>
    <property type="match status" value="1"/>
</dbReference>
<dbReference type="Gene3D" id="1.10.10.10">
    <property type="entry name" value="Winged helix-like DNA-binding domain superfamily/Winged helix DNA-binding domain"/>
    <property type="match status" value="1"/>
</dbReference>
<feature type="domain" description="Schlafen AlbA-2" evidence="1">
    <location>
        <begin position="20"/>
        <end position="128"/>
    </location>
</feature>
<protein>
    <submittedName>
        <fullName evidence="2">RNA-binding domain-containing protein</fullName>
    </submittedName>
</protein>
<dbReference type="InterPro" id="IPR007421">
    <property type="entry name" value="Schlafen_AlbA_2_dom"/>
</dbReference>
<dbReference type="Gene3D" id="3.30.950.30">
    <property type="entry name" value="Schlafen, AAA domain"/>
    <property type="match status" value="1"/>
</dbReference>